<dbReference type="GO" id="GO:0012505">
    <property type="term" value="C:endomembrane system"/>
    <property type="evidence" value="ECO:0007669"/>
    <property type="project" value="UniProtKB-SubCell"/>
</dbReference>
<evidence type="ECO:0000256" key="10">
    <source>
        <dbReference type="ARBA" id="ARBA00023180"/>
    </source>
</evidence>
<feature type="domain" description="ABC transporter" evidence="13">
    <location>
        <begin position="1099"/>
        <end position="1333"/>
    </location>
</feature>
<comment type="subcellular location">
    <subcellularLocation>
        <location evidence="1">Endomembrane system</location>
        <topology evidence="1">Multi-pass membrane protein</topology>
    </subcellularLocation>
</comment>
<evidence type="ECO:0000259" key="14">
    <source>
        <dbReference type="PROSITE" id="PS50929"/>
    </source>
</evidence>
<keyword evidence="6" id="KW-0547">Nucleotide-binding</keyword>
<feature type="transmembrane region" description="Helical" evidence="12">
    <location>
        <begin position="922"/>
        <end position="940"/>
    </location>
</feature>
<keyword evidence="9 12" id="KW-0472">Membrane</keyword>
<evidence type="ECO:0000256" key="3">
    <source>
        <dbReference type="ARBA" id="ARBA00022448"/>
    </source>
</evidence>
<dbReference type="PROSITE" id="PS00211">
    <property type="entry name" value="ABC_TRANSPORTER_1"/>
    <property type="match status" value="2"/>
</dbReference>
<dbReference type="WBParaSite" id="SVE_0577900.1">
    <property type="protein sequence ID" value="SVE_0577900.1"/>
    <property type="gene ID" value="SVE_0577900"/>
</dbReference>
<feature type="domain" description="ABC transporter" evidence="13">
    <location>
        <begin position="476"/>
        <end position="699"/>
    </location>
</feature>
<dbReference type="Gene3D" id="3.40.50.300">
    <property type="entry name" value="P-loop containing nucleotide triphosphate hydrolases"/>
    <property type="match status" value="2"/>
</dbReference>
<dbReference type="Proteomes" id="UP000035680">
    <property type="component" value="Unassembled WGS sequence"/>
</dbReference>
<dbReference type="InterPro" id="IPR017871">
    <property type="entry name" value="ABC_transporter-like_CS"/>
</dbReference>
<feature type="transmembrane region" description="Helical" evidence="12">
    <location>
        <begin position="900"/>
        <end position="916"/>
    </location>
</feature>
<dbReference type="PANTHER" id="PTHR24223:SF447">
    <property type="entry name" value="MULTIDRUG RESISTANCE-ASSOCIATED PROTEIN 5"/>
    <property type="match status" value="1"/>
</dbReference>
<evidence type="ECO:0000256" key="9">
    <source>
        <dbReference type="ARBA" id="ARBA00023136"/>
    </source>
</evidence>
<evidence type="ECO:0000256" key="12">
    <source>
        <dbReference type="SAM" id="Phobius"/>
    </source>
</evidence>
<reference evidence="16" key="2">
    <citation type="submission" date="2015-08" db="UniProtKB">
        <authorList>
            <consortium name="WormBaseParasite"/>
        </authorList>
    </citation>
    <scope>IDENTIFICATION</scope>
</reference>
<evidence type="ECO:0000256" key="2">
    <source>
        <dbReference type="ARBA" id="ARBA00009726"/>
    </source>
</evidence>
<feature type="compositionally biased region" description="Polar residues" evidence="11">
    <location>
        <begin position="1"/>
        <end position="19"/>
    </location>
</feature>
<evidence type="ECO:0000256" key="8">
    <source>
        <dbReference type="ARBA" id="ARBA00022989"/>
    </source>
</evidence>
<keyword evidence="4 12" id="KW-0812">Transmembrane</keyword>
<feature type="transmembrane region" description="Helical" evidence="12">
    <location>
        <begin position="177"/>
        <end position="200"/>
    </location>
</feature>
<keyword evidence="5" id="KW-0677">Repeat</keyword>
<dbReference type="GO" id="GO:0016887">
    <property type="term" value="F:ATP hydrolysis activity"/>
    <property type="evidence" value="ECO:0007669"/>
    <property type="project" value="InterPro"/>
</dbReference>
<dbReference type="CDD" id="cd03244">
    <property type="entry name" value="ABCC_MRP_domain2"/>
    <property type="match status" value="1"/>
</dbReference>
<accession>A0A0K0FAC6</accession>
<dbReference type="CDD" id="cd03250">
    <property type="entry name" value="ABCC_MRP_domain1"/>
    <property type="match status" value="1"/>
</dbReference>
<feature type="region of interest" description="Disordered" evidence="11">
    <location>
        <begin position="1"/>
        <end position="31"/>
    </location>
</feature>
<dbReference type="InterPro" id="IPR027417">
    <property type="entry name" value="P-loop_NTPase"/>
</dbReference>
<dbReference type="InterPro" id="IPR050173">
    <property type="entry name" value="ABC_transporter_C-like"/>
</dbReference>
<dbReference type="InterPro" id="IPR036640">
    <property type="entry name" value="ABC1_TM_sf"/>
</dbReference>
<protein>
    <submittedName>
        <fullName evidence="16">Canalicular multispecific organic anion transporter 1 (inferred by orthology to a human protein)</fullName>
    </submittedName>
</protein>
<evidence type="ECO:0000256" key="6">
    <source>
        <dbReference type="ARBA" id="ARBA00022741"/>
    </source>
</evidence>
<dbReference type="InterPro" id="IPR011527">
    <property type="entry name" value="ABC1_TM_dom"/>
</dbReference>
<feature type="domain" description="ABC transmembrane type-1" evidence="14">
    <location>
        <begin position="133"/>
        <end position="417"/>
    </location>
</feature>
<dbReference type="Gene3D" id="1.20.1560.10">
    <property type="entry name" value="ABC transporter type 1, transmembrane domain"/>
    <property type="match status" value="2"/>
</dbReference>
<feature type="transmembrane region" description="Helical" evidence="12">
    <location>
        <begin position="248"/>
        <end position="271"/>
    </location>
</feature>
<comment type="similarity">
    <text evidence="2">Belongs to the ABC transporter superfamily. ABCC family. Conjugate transporter (TC 3.A.1.208) subfamily.</text>
</comment>
<dbReference type="FunFam" id="3.40.50.300:FF:000997">
    <property type="entry name" value="Multidrug resistance-associated protein 1"/>
    <property type="match status" value="1"/>
</dbReference>
<dbReference type="InterPro" id="IPR003593">
    <property type="entry name" value="AAA+_ATPase"/>
</dbReference>
<dbReference type="FunFam" id="3.40.50.300:FF:000163">
    <property type="entry name" value="Multidrug resistance-associated protein member 4"/>
    <property type="match status" value="1"/>
</dbReference>
<evidence type="ECO:0000256" key="11">
    <source>
        <dbReference type="SAM" id="MobiDB-lite"/>
    </source>
</evidence>
<dbReference type="FunFam" id="1.20.1560.10:FF:000162">
    <property type="entry name" value="Predicted protein"/>
    <property type="match status" value="1"/>
</dbReference>
<feature type="transmembrane region" description="Helical" evidence="12">
    <location>
        <begin position="763"/>
        <end position="787"/>
    </location>
</feature>
<evidence type="ECO:0000313" key="15">
    <source>
        <dbReference type="Proteomes" id="UP000035680"/>
    </source>
</evidence>
<keyword evidence="10" id="KW-0325">Glycoprotein</keyword>
<dbReference type="PROSITE" id="PS50893">
    <property type="entry name" value="ABC_TRANSPORTER_2"/>
    <property type="match status" value="2"/>
</dbReference>
<reference evidence="15" key="1">
    <citation type="submission" date="2014-07" db="EMBL/GenBank/DDBJ databases">
        <authorList>
            <person name="Martin A.A"/>
            <person name="De Silva N."/>
        </authorList>
    </citation>
    <scope>NUCLEOTIDE SEQUENCE</scope>
</reference>
<dbReference type="GO" id="GO:0005524">
    <property type="term" value="F:ATP binding"/>
    <property type="evidence" value="ECO:0007669"/>
    <property type="project" value="UniProtKB-KW"/>
</dbReference>
<organism evidence="15 16">
    <name type="scientific">Strongyloides venezuelensis</name>
    <name type="common">Threadworm</name>
    <dbReference type="NCBI Taxonomy" id="75913"/>
    <lineage>
        <taxon>Eukaryota</taxon>
        <taxon>Metazoa</taxon>
        <taxon>Ecdysozoa</taxon>
        <taxon>Nematoda</taxon>
        <taxon>Chromadorea</taxon>
        <taxon>Rhabditida</taxon>
        <taxon>Tylenchina</taxon>
        <taxon>Panagrolaimomorpha</taxon>
        <taxon>Strongyloidoidea</taxon>
        <taxon>Strongyloididae</taxon>
        <taxon>Strongyloides</taxon>
    </lineage>
</organism>
<dbReference type="GO" id="GO:0016020">
    <property type="term" value="C:membrane"/>
    <property type="evidence" value="ECO:0007669"/>
    <property type="project" value="InterPro"/>
</dbReference>
<dbReference type="Pfam" id="PF00005">
    <property type="entry name" value="ABC_tran"/>
    <property type="match status" value="2"/>
</dbReference>
<feature type="domain" description="ABC transmembrane type-1" evidence="14">
    <location>
        <begin position="768"/>
        <end position="1063"/>
    </location>
</feature>
<keyword evidence="8 12" id="KW-1133">Transmembrane helix</keyword>
<sequence length="1349" mass="151667">MSSSQQMTEISTSNRNSKILNDEDTKKNGPQIPLVSSINHTTFETARTNNFLTNLDRANWLSYSTFSWVLPFLYKIKSGKTEGSVPFGVPLFDSIDVNVQRLEVLWKNELKTNPNNPSLLKCVITFLKPRLILACFVFAFCLIFGFIGPTCFVRSIIHFAEEPTPLPDGNINYRTGFLFVGALFIVEVARVISYGATWGISYRTGIRVRGAVLGLLYKNLLNVRSMKGKTASEVVNIYANDGQRIFDAVTFAPLVLIGPTVLFGGMAYLWYKVGWLSLLGIFVFLFCDALQAVLGITMVRFRALAIKTTEKRMSVMGEIIRCIRVIKMNAWEDLFIDKIELLRKEEQKYLKTAGYAQSFAIAFGTIVPVLAMIVTVLAIVIKGQDFAASDAFSMITVYFVMLFGIRMIPYGARYLSESVVAMRRIQGILQFPSTGEVENMPRNPGIAINLNEASFEYDKIYVEPPTRRKKKDSNEEEVEELQAKESNENSTFNLNNLKLTIKKQELVGICGPVGSGKSSLLTALNGHMDNINGEYKINGSLAFVGKDPCIQTTTIRNNILFGLPLNSSLYNKVLDVTELSEDIERFPAKDFTELGERGTTLSGGQRARIALARALYANKDIYLLDDIFSSLDCVVAEKIFKKAILSMLKYKTVILVTSNPDYLAKCGQVVYMDGGTIFEDGSHEELLEKSEYYKNFFTTLKVKKDYVDEATKEIISDSDDTKNDILIQTPEKDGRIIDEEEDYGLQGISCKIYHEYIMAAGGYVVLSVLLLAFIINVGTTIFSTFWLTKWMKDSHEHVNITSNGTIFKQHISLAENEHTTYYASIYAISLVFLFFSALIKAMVFVKVSLKASTNLHNKMLHSVLHAVVSFYDSTPVGRILNRFSKDVDEVDVKLPFSSEAFLQNMITCIGFLAVIAWVFPLFILFCIPMMVLFGIFFTLFQSGIRSLKRTENLSRSPLYDHITASVEGYATIKCFHQTESFIKKFNQKFDENSGAVLMFQSATRWQAVWLDILVVLITTCVAVFIVWLTGIVNPAEAGMALAFAIQMSGIFQFAVRSQTELESKLTSVERISYYFNSVTQETRSNTRNVPQNWPTKGDIVFENLRMRYRVNMNLALDDVSLHIESNEKIGIVGRTGAGKSSVCNALLQLYPLQNGRITIDNIDISDVDLKRLRSSLSVIPQEPVLFAETIRFNLDPKRNFADSDIWDALEKTNIKSLIGNLPQGLDYMIEENGSNFSSGEKQLLCLARAILRKSKIVILDEPTACLDEQTDLIVQKCVNSSFHNCTLLLIAHRLGNVLNMDKILYMGDGKIIEFDKTKTLIKEKNSQFRAMLSGTNLVVDTEDDNEKSP</sequence>
<feature type="transmembrane region" description="Helical" evidence="12">
    <location>
        <begin position="1008"/>
        <end position="1031"/>
    </location>
</feature>
<evidence type="ECO:0000259" key="13">
    <source>
        <dbReference type="PROSITE" id="PS50893"/>
    </source>
</evidence>
<evidence type="ECO:0000256" key="5">
    <source>
        <dbReference type="ARBA" id="ARBA00022737"/>
    </source>
</evidence>
<feature type="transmembrane region" description="Helical" evidence="12">
    <location>
        <begin position="359"/>
        <end position="381"/>
    </location>
</feature>
<dbReference type="SMART" id="SM00382">
    <property type="entry name" value="AAA"/>
    <property type="match status" value="2"/>
</dbReference>
<feature type="transmembrane region" description="Helical" evidence="12">
    <location>
        <begin position="825"/>
        <end position="849"/>
    </location>
</feature>
<evidence type="ECO:0000256" key="4">
    <source>
        <dbReference type="ARBA" id="ARBA00022692"/>
    </source>
</evidence>
<proteinExistence type="inferred from homology"/>
<name>A0A0K0FAC6_STRVS</name>
<dbReference type="STRING" id="75913.A0A0K0FAC6"/>
<dbReference type="GO" id="GO:0140359">
    <property type="term" value="F:ABC-type transporter activity"/>
    <property type="evidence" value="ECO:0007669"/>
    <property type="project" value="InterPro"/>
</dbReference>
<dbReference type="PANTHER" id="PTHR24223">
    <property type="entry name" value="ATP-BINDING CASSETTE SUB-FAMILY C"/>
    <property type="match status" value="1"/>
</dbReference>
<evidence type="ECO:0000256" key="1">
    <source>
        <dbReference type="ARBA" id="ARBA00004127"/>
    </source>
</evidence>
<dbReference type="SUPFAM" id="SSF90123">
    <property type="entry name" value="ABC transporter transmembrane region"/>
    <property type="match status" value="2"/>
</dbReference>
<keyword evidence="15" id="KW-1185">Reference proteome</keyword>
<feature type="transmembrane region" description="Helical" evidence="12">
    <location>
        <begin position="277"/>
        <end position="303"/>
    </location>
</feature>
<feature type="transmembrane region" description="Helical" evidence="12">
    <location>
        <begin position="131"/>
        <end position="157"/>
    </location>
</feature>
<dbReference type="InterPro" id="IPR003439">
    <property type="entry name" value="ABC_transporter-like_ATP-bd"/>
</dbReference>
<evidence type="ECO:0000256" key="7">
    <source>
        <dbReference type="ARBA" id="ARBA00022840"/>
    </source>
</evidence>
<dbReference type="SUPFAM" id="SSF52540">
    <property type="entry name" value="P-loop containing nucleoside triphosphate hydrolases"/>
    <property type="match status" value="2"/>
</dbReference>
<evidence type="ECO:0000313" key="16">
    <source>
        <dbReference type="WBParaSite" id="SVE_0577900.1"/>
    </source>
</evidence>
<dbReference type="Pfam" id="PF00664">
    <property type="entry name" value="ABC_membrane"/>
    <property type="match status" value="2"/>
</dbReference>
<dbReference type="CDD" id="cd18599">
    <property type="entry name" value="ABC_6TM_MRP5_8_9_D2"/>
    <property type="match status" value="1"/>
</dbReference>
<dbReference type="PROSITE" id="PS50929">
    <property type="entry name" value="ABC_TM1F"/>
    <property type="match status" value="2"/>
</dbReference>
<keyword evidence="3" id="KW-0813">Transport</keyword>
<feature type="transmembrane region" description="Helical" evidence="12">
    <location>
        <begin position="387"/>
        <end position="405"/>
    </location>
</feature>
<dbReference type="FunFam" id="1.20.1560.10:FF:000015">
    <property type="entry name" value="multidrug resistance-associated protein 5 isoform X1"/>
    <property type="match status" value="1"/>
</dbReference>
<dbReference type="CDD" id="cd18592">
    <property type="entry name" value="ABC_6TM_MRP5_8_9_D1"/>
    <property type="match status" value="1"/>
</dbReference>
<keyword evidence="7" id="KW-0067">ATP-binding</keyword>